<keyword evidence="3" id="KW-0285">Flavoprotein</keyword>
<dbReference type="InterPro" id="IPR036188">
    <property type="entry name" value="FAD/NAD-bd_sf"/>
</dbReference>
<protein>
    <recommendedName>
        <fullName evidence="8">FAD/NAD(P)-binding domain-containing protein</fullName>
    </recommendedName>
</protein>
<evidence type="ECO:0000256" key="3">
    <source>
        <dbReference type="ARBA" id="ARBA00022630"/>
    </source>
</evidence>
<evidence type="ECO:0000313" key="9">
    <source>
        <dbReference type="EMBL" id="MES1920518.1"/>
    </source>
</evidence>
<comment type="caution">
    <text evidence="9">The sequence shown here is derived from an EMBL/GenBank/DDBJ whole genome shotgun (WGS) entry which is preliminary data.</text>
</comment>
<keyword evidence="10" id="KW-1185">Reference proteome</keyword>
<accession>A0ABV2ALH3</accession>
<dbReference type="InterPro" id="IPR012999">
    <property type="entry name" value="Pyr_OxRdtase_I_AS"/>
</dbReference>
<gene>
    <name evidence="9" type="ORF">MHBO_002184</name>
</gene>
<evidence type="ECO:0000256" key="7">
    <source>
        <dbReference type="ARBA" id="ARBA00023284"/>
    </source>
</evidence>
<dbReference type="EMBL" id="JBDODL010000717">
    <property type="protein sequence ID" value="MES1920518.1"/>
    <property type="molecule type" value="Genomic_DNA"/>
</dbReference>
<evidence type="ECO:0000259" key="8">
    <source>
        <dbReference type="Pfam" id="PF07992"/>
    </source>
</evidence>
<dbReference type="SUPFAM" id="SSF51905">
    <property type="entry name" value="FAD/NAD(P)-binding domain"/>
    <property type="match status" value="1"/>
</dbReference>
<dbReference type="Pfam" id="PF07992">
    <property type="entry name" value="Pyr_redox_2"/>
    <property type="match status" value="1"/>
</dbReference>
<dbReference type="PRINTS" id="PR00411">
    <property type="entry name" value="PNDRDTASEI"/>
</dbReference>
<keyword evidence="5" id="KW-0560">Oxidoreductase</keyword>
<comment type="cofactor">
    <cofactor evidence="1">
        <name>FAD</name>
        <dbReference type="ChEBI" id="CHEBI:57692"/>
    </cofactor>
</comment>
<keyword evidence="6" id="KW-1015">Disulfide bond</keyword>
<dbReference type="PANTHER" id="PTHR22912">
    <property type="entry name" value="DISULFIDE OXIDOREDUCTASE"/>
    <property type="match status" value="1"/>
</dbReference>
<evidence type="ECO:0000256" key="1">
    <source>
        <dbReference type="ARBA" id="ARBA00001974"/>
    </source>
</evidence>
<sequence length="217" mass="22971">MLRIGSKIKKSRKFSVQTFATLSQATDFDVAVIGGGPGGYVAAIKASQLGLKTVCIEKRETLGGTCLNVGCIPSKSLLHATHLYHQAKHGLSKYGITVENCKADITEMQKNKEQSVLSLAKGIEMLFRKNKVDLIQGTASFTGENANSLSIQTSKGERKTITAANIIIATGSSSRSLPGVEIDEKNVLSSTGALSLKSVPERFVVVGAGVTGIELVF</sequence>
<dbReference type="PROSITE" id="PS00076">
    <property type="entry name" value="PYRIDINE_REDOX_1"/>
    <property type="match status" value="1"/>
</dbReference>
<dbReference type="PRINTS" id="PR00368">
    <property type="entry name" value="FADPNR"/>
</dbReference>
<dbReference type="Proteomes" id="UP001439008">
    <property type="component" value="Unassembled WGS sequence"/>
</dbReference>
<dbReference type="InterPro" id="IPR023753">
    <property type="entry name" value="FAD/NAD-binding_dom"/>
</dbReference>
<feature type="domain" description="FAD/NAD(P)-binding" evidence="8">
    <location>
        <begin position="28"/>
        <end position="215"/>
    </location>
</feature>
<comment type="similarity">
    <text evidence="2">Belongs to the class-I pyridine nucleotide-disulfide oxidoreductase family.</text>
</comment>
<dbReference type="Gene3D" id="3.50.50.60">
    <property type="entry name" value="FAD/NAD(P)-binding domain"/>
    <property type="match status" value="2"/>
</dbReference>
<evidence type="ECO:0000256" key="2">
    <source>
        <dbReference type="ARBA" id="ARBA00007532"/>
    </source>
</evidence>
<keyword evidence="4" id="KW-0274">FAD</keyword>
<dbReference type="PANTHER" id="PTHR22912:SF151">
    <property type="entry name" value="DIHYDROLIPOYL DEHYDROGENASE, MITOCHONDRIAL"/>
    <property type="match status" value="1"/>
</dbReference>
<keyword evidence="7" id="KW-0676">Redox-active center</keyword>
<evidence type="ECO:0000256" key="5">
    <source>
        <dbReference type="ARBA" id="ARBA00023002"/>
    </source>
</evidence>
<evidence type="ECO:0000256" key="4">
    <source>
        <dbReference type="ARBA" id="ARBA00022827"/>
    </source>
</evidence>
<reference evidence="9 10" key="1">
    <citation type="journal article" date="2024" name="BMC Biol.">
        <title>Comparative genomics of Ascetosporea gives new insight into the evolutionary basis for animal parasitism in Rhizaria.</title>
        <authorList>
            <person name="Hiltunen Thoren M."/>
            <person name="Onut-Brannstrom I."/>
            <person name="Alfjorden A."/>
            <person name="Peckova H."/>
            <person name="Swords F."/>
            <person name="Hooper C."/>
            <person name="Holzer A.S."/>
            <person name="Bass D."/>
            <person name="Burki F."/>
        </authorList>
    </citation>
    <scope>NUCLEOTIDE SEQUENCE [LARGE SCALE GENOMIC DNA]</scope>
    <source>
        <strain evidence="9">20-A016</strain>
    </source>
</reference>
<evidence type="ECO:0000313" key="10">
    <source>
        <dbReference type="Proteomes" id="UP001439008"/>
    </source>
</evidence>
<dbReference type="InterPro" id="IPR050151">
    <property type="entry name" value="Class-I_Pyr_Nuc-Dis_Oxidored"/>
</dbReference>
<evidence type="ECO:0000256" key="6">
    <source>
        <dbReference type="ARBA" id="ARBA00023157"/>
    </source>
</evidence>
<name>A0ABV2ALH3_9EUKA</name>
<organism evidence="9 10">
    <name type="scientific">Bonamia ostreae</name>
    <dbReference type="NCBI Taxonomy" id="126728"/>
    <lineage>
        <taxon>Eukaryota</taxon>
        <taxon>Sar</taxon>
        <taxon>Rhizaria</taxon>
        <taxon>Endomyxa</taxon>
        <taxon>Ascetosporea</taxon>
        <taxon>Haplosporida</taxon>
        <taxon>Bonamia</taxon>
    </lineage>
</organism>
<proteinExistence type="inferred from homology"/>